<sequence length="69" mass="8007">QPQNPLELYALRCDCIYGNITLAFEKTNELFQKISTTSATTHEELSKEDFIVCACKSLFRLFFLRKVTQ</sequence>
<organism evidence="1">
    <name type="scientific">Pararge aegeria</name>
    <name type="common">speckled wood butterfly</name>
    <dbReference type="NCBI Taxonomy" id="116150"/>
    <lineage>
        <taxon>Eukaryota</taxon>
        <taxon>Metazoa</taxon>
        <taxon>Ecdysozoa</taxon>
        <taxon>Arthropoda</taxon>
        <taxon>Hexapoda</taxon>
        <taxon>Insecta</taxon>
        <taxon>Pterygota</taxon>
        <taxon>Neoptera</taxon>
        <taxon>Endopterygota</taxon>
        <taxon>Lepidoptera</taxon>
        <taxon>Glossata</taxon>
        <taxon>Ditrysia</taxon>
        <taxon>Papilionoidea</taxon>
        <taxon>Nymphalidae</taxon>
        <taxon>Satyrinae</taxon>
        <taxon>Satyrini</taxon>
        <taxon>Parargina</taxon>
        <taxon>Pararge</taxon>
    </lineage>
</organism>
<protein>
    <submittedName>
        <fullName evidence="1">Uncharacterized protein</fullName>
    </submittedName>
</protein>
<proteinExistence type="predicted"/>
<reference evidence="1" key="1">
    <citation type="journal article" date="2013" name="BMC Genomics">
        <title>Unscrambling butterfly oogenesis.</title>
        <authorList>
            <person name="Carter J.M."/>
            <person name="Baker S.C."/>
            <person name="Pink R."/>
            <person name="Carter D.R."/>
            <person name="Collins A."/>
            <person name="Tomlin J."/>
            <person name="Gibbs M."/>
            <person name="Breuker C.J."/>
        </authorList>
    </citation>
    <scope>NUCLEOTIDE SEQUENCE</scope>
    <source>
        <tissue evidence="1">Ovary</tissue>
    </source>
</reference>
<accession>S4NU09</accession>
<feature type="non-terminal residue" evidence="1">
    <location>
        <position position="69"/>
    </location>
</feature>
<dbReference type="EMBL" id="GAIX01010289">
    <property type="protein sequence ID" value="JAA82271.1"/>
    <property type="molecule type" value="Transcribed_RNA"/>
</dbReference>
<feature type="non-terminal residue" evidence="1">
    <location>
        <position position="1"/>
    </location>
</feature>
<reference evidence="1" key="2">
    <citation type="submission" date="2013-05" db="EMBL/GenBank/DDBJ databases">
        <authorList>
            <person name="Carter J.-M."/>
            <person name="Baker S.C."/>
            <person name="Pink R."/>
            <person name="Carter D.R.F."/>
            <person name="Collins A."/>
            <person name="Tomlin J."/>
            <person name="Gibbs M."/>
            <person name="Breuker C.J."/>
        </authorList>
    </citation>
    <scope>NUCLEOTIDE SEQUENCE</scope>
    <source>
        <tissue evidence="1">Ovary</tissue>
    </source>
</reference>
<dbReference type="AlphaFoldDB" id="S4NU09"/>
<evidence type="ECO:0000313" key="1">
    <source>
        <dbReference type="EMBL" id="JAA82271.1"/>
    </source>
</evidence>
<name>S4NU09_9NEOP</name>